<dbReference type="Pfam" id="PF00005">
    <property type="entry name" value="ABC_tran"/>
    <property type="match status" value="1"/>
</dbReference>
<keyword evidence="8 9" id="KW-0472">Membrane</keyword>
<evidence type="ECO:0000259" key="12">
    <source>
        <dbReference type="PROSITE" id="PS50929"/>
    </source>
</evidence>
<feature type="domain" description="ABC transporter" evidence="11">
    <location>
        <begin position="337"/>
        <end position="571"/>
    </location>
</feature>
<dbReference type="GO" id="GO:0005524">
    <property type="term" value="F:ATP binding"/>
    <property type="evidence" value="ECO:0007669"/>
    <property type="project" value="UniProtKB-KW"/>
</dbReference>
<name>I0AIK7_IGNAJ</name>
<dbReference type="Gene3D" id="3.40.50.300">
    <property type="entry name" value="P-loop containing nucleotide triphosphate hydrolases"/>
    <property type="match status" value="1"/>
</dbReference>
<evidence type="ECO:0000313" key="13">
    <source>
        <dbReference type="EMBL" id="AFH48814.1"/>
    </source>
</evidence>
<dbReference type="InterPro" id="IPR036640">
    <property type="entry name" value="ABC1_TM_sf"/>
</dbReference>
<dbReference type="InterPro" id="IPR003439">
    <property type="entry name" value="ABC_transporter-like_ATP-bd"/>
</dbReference>
<dbReference type="GO" id="GO:0007165">
    <property type="term" value="P:signal transduction"/>
    <property type="evidence" value="ECO:0007669"/>
    <property type="project" value="InterPro"/>
</dbReference>
<dbReference type="AlphaFoldDB" id="I0AIK7"/>
<evidence type="ECO:0000256" key="8">
    <source>
        <dbReference type="ARBA" id="ARBA00023136"/>
    </source>
</evidence>
<keyword evidence="14" id="KW-1185">Reference proteome</keyword>
<dbReference type="PROSITE" id="PS50929">
    <property type="entry name" value="ABC_TM1F"/>
    <property type="match status" value="1"/>
</dbReference>
<dbReference type="InterPro" id="IPR027417">
    <property type="entry name" value="P-loop_NTPase"/>
</dbReference>
<dbReference type="PROSITE" id="PS50017">
    <property type="entry name" value="DEATH_DOMAIN"/>
    <property type="match status" value="1"/>
</dbReference>
<dbReference type="InterPro" id="IPR014223">
    <property type="entry name" value="ABC_CydC/D"/>
</dbReference>
<dbReference type="Proteomes" id="UP000007394">
    <property type="component" value="Chromosome"/>
</dbReference>
<evidence type="ECO:0000256" key="1">
    <source>
        <dbReference type="ARBA" id="ARBA00004651"/>
    </source>
</evidence>
<evidence type="ECO:0000256" key="2">
    <source>
        <dbReference type="ARBA" id="ARBA00022448"/>
    </source>
</evidence>
<dbReference type="GO" id="GO:0034775">
    <property type="term" value="P:glutathione transmembrane transport"/>
    <property type="evidence" value="ECO:0007669"/>
    <property type="project" value="InterPro"/>
</dbReference>
<keyword evidence="5" id="KW-0547">Nucleotide-binding</keyword>
<keyword evidence="6 13" id="KW-0067">ATP-binding</keyword>
<feature type="transmembrane region" description="Helical" evidence="9">
    <location>
        <begin position="130"/>
        <end position="153"/>
    </location>
</feature>
<evidence type="ECO:0000256" key="3">
    <source>
        <dbReference type="ARBA" id="ARBA00022475"/>
    </source>
</evidence>
<dbReference type="PROSITE" id="PS00211">
    <property type="entry name" value="ABC_TRANSPORTER_1"/>
    <property type="match status" value="1"/>
</dbReference>
<proteinExistence type="predicted"/>
<dbReference type="SUPFAM" id="SSF90123">
    <property type="entry name" value="ABC transporter transmembrane region"/>
    <property type="match status" value="1"/>
</dbReference>
<evidence type="ECO:0000256" key="5">
    <source>
        <dbReference type="ARBA" id="ARBA00022741"/>
    </source>
</evidence>
<dbReference type="InterPro" id="IPR000488">
    <property type="entry name" value="Death_dom"/>
</dbReference>
<dbReference type="CDD" id="cd18585">
    <property type="entry name" value="ABC_6TM_CydC"/>
    <property type="match status" value="1"/>
</dbReference>
<dbReference type="PATRIC" id="fig|945713.3.peg.1108"/>
<dbReference type="InterPro" id="IPR039421">
    <property type="entry name" value="Type_1_exporter"/>
</dbReference>
<evidence type="ECO:0000256" key="7">
    <source>
        <dbReference type="ARBA" id="ARBA00022989"/>
    </source>
</evidence>
<feature type="domain" description="ABC transmembrane type-1" evidence="12">
    <location>
        <begin position="20"/>
        <end position="288"/>
    </location>
</feature>
<gene>
    <name evidence="13" type="ordered locus">IALB_1103</name>
</gene>
<feature type="transmembrane region" description="Helical" evidence="9">
    <location>
        <begin position="246"/>
        <end position="264"/>
    </location>
</feature>
<accession>I0AIK7</accession>
<feature type="transmembrane region" description="Helical" evidence="9">
    <location>
        <begin position="42"/>
        <end position="66"/>
    </location>
</feature>
<evidence type="ECO:0000256" key="6">
    <source>
        <dbReference type="ARBA" id="ARBA00022840"/>
    </source>
</evidence>
<dbReference type="GO" id="GO:0140359">
    <property type="term" value="F:ABC-type transporter activity"/>
    <property type="evidence" value="ECO:0007669"/>
    <property type="project" value="InterPro"/>
</dbReference>
<dbReference type="eggNOG" id="COG4987">
    <property type="taxonomic scope" value="Bacteria"/>
</dbReference>
<dbReference type="FunFam" id="3.40.50.300:FF:000221">
    <property type="entry name" value="Multidrug ABC transporter ATP-binding protein"/>
    <property type="match status" value="1"/>
</dbReference>
<feature type="transmembrane region" description="Helical" evidence="9">
    <location>
        <begin position="270"/>
        <end position="291"/>
    </location>
</feature>
<dbReference type="GO" id="GO:0045454">
    <property type="term" value="P:cell redox homeostasis"/>
    <property type="evidence" value="ECO:0007669"/>
    <property type="project" value="InterPro"/>
</dbReference>
<protein>
    <submittedName>
        <fullName evidence="13">Subfamily C ATP-binding cassette</fullName>
    </submittedName>
</protein>
<dbReference type="Pfam" id="PF00664">
    <property type="entry name" value="ABC_membrane"/>
    <property type="match status" value="1"/>
</dbReference>
<organism evidence="13 14">
    <name type="scientific">Ignavibacterium album (strain DSM 19864 / JCM 16511 / NBRC 101810 / Mat9-16)</name>
    <dbReference type="NCBI Taxonomy" id="945713"/>
    <lineage>
        <taxon>Bacteria</taxon>
        <taxon>Pseudomonadati</taxon>
        <taxon>Ignavibacteriota</taxon>
        <taxon>Ignavibacteria</taxon>
        <taxon>Ignavibacteriales</taxon>
        <taxon>Ignavibacteriaceae</taxon>
        <taxon>Ignavibacterium</taxon>
    </lineage>
</organism>
<dbReference type="PANTHER" id="PTHR24221:SF653">
    <property type="entry name" value="TRANSPORT ATP-BINDING PROTEIN CYDC"/>
    <property type="match status" value="1"/>
</dbReference>
<dbReference type="GO" id="GO:0005886">
    <property type="term" value="C:plasma membrane"/>
    <property type="evidence" value="ECO:0007669"/>
    <property type="project" value="UniProtKB-SubCell"/>
</dbReference>
<dbReference type="InterPro" id="IPR017871">
    <property type="entry name" value="ABC_transporter-like_CS"/>
</dbReference>
<dbReference type="Gene3D" id="1.20.1560.10">
    <property type="entry name" value="ABC transporter type 1, transmembrane domain"/>
    <property type="match status" value="1"/>
</dbReference>
<keyword evidence="2" id="KW-0813">Transport</keyword>
<reference evidence="13 14" key="1">
    <citation type="journal article" date="2012" name="Front. Microbiol.">
        <title>Complete genome of Ignavibacterium album, a metabolically versatile, flagellated, facultative anaerobe from the phylum Chlorobi.</title>
        <authorList>
            <person name="Liu Z."/>
            <person name="Frigaard N.-U."/>
            <person name="Vogl K."/>
            <person name="Iino T."/>
            <person name="Ohkuma M."/>
            <person name="Overmann J."/>
            <person name="Bryant D.A."/>
        </authorList>
    </citation>
    <scope>NUCLEOTIDE SEQUENCE [LARGE SCALE GENOMIC DNA]</scope>
    <source>
        <strain evidence="14">DSM 19864 / JCM 16511 / NBRC 101810 / Mat9-16</strain>
    </source>
</reference>
<dbReference type="GO" id="GO:0016887">
    <property type="term" value="F:ATP hydrolysis activity"/>
    <property type="evidence" value="ECO:0007669"/>
    <property type="project" value="InterPro"/>
</dbReference>
<evidence type="ECO:0000259" key="11">
    <source>
        <dbReference type="PROSITE" id="PS50893"/>
    </source>
</evidence>
<dbReference type="EMBL" id="CP003418">
    <property type="protein sequence ID" value="AFH48814.1"/>
    <property type="molecule type" value="Genomic_DNA"/>
</dbReference>
<dbReference type="SUPFAM" id="SSF52540">
    <property type="entry name" value="P-loop containing nucleoside triphosphate hydrolases"/>
    <property type="match status" value="1"/>
</dbReference>
<feature type="domain" description="Death" evidence="10">
    <location>
        <begin position="387"/>
        <end position="463"/>
    </location>
</feature>
<feature type="transmembrane region" description="Helical" evidence="9">
    <location>
        <begin position="17"/>
        <end position="36"/>
    </location>
</feature>
<comment type="subcellular location">
    <subcellularLocation>
        <location evidence="1">Cell membrane</location>
        <topology evidence="1">Multi-pass membrane protein</topology>
    </subcellularLocation>
</comment>
<sequence length="581" mass="66145">MFKTFFKIASLSLEYRWWMLLAALMAFFTVGSGIGLMMTSSYIIASAAIQTPIFQLQVAIVGVRFFGISRGIFRYLERYISHEVTFKILGKLRVWFFKSIEPLIPSKKKDLTSGDLLSRSIEDIESLEHIFVRVISPVLVYFAVAVLMFFLLSLFNIKYAIIFLLMFFFSAISIPSLTYLLSKNLGKKIIQLKAQLKEKAVDSIQGLPELIFYEQTEKWQKKFRDFENQLLSSEKKMMSIQSLHESLTGVAMNFTVAILILIAIPDVTDGILNGVYLSVITIGIMASFEIVNQIPLAFQYLGKSVEAGERLLEIINYEKNKIDQVGTIDKKDFTSSIVFSEVSFSYTGKKNVIENLSFEIKKNEIVAVVGESGSGKSTLVNLLTKLWKDYSGKILIDKTDYKNISDESIRDLISVVPQNVHLFTGTIRENLLIAKENSTEDEIYEALKKSELLDFVESLPEKLETNIGELGKKLSGGEIKRLGIARAILRNSPIIIFDEVTEHLDTITEKNILSMIKQLSRDRSILFISHRLNQMEMFDEVIVMSDGRIIEKSKHKDLIEQKGFYYKLLSSQNKKLENLNV</sequence>
<keyword evidence="4 9" id="KW-0812">Transmembrane</keyword>
<dbReference type="InterPro" id="IPR003593">
    <property type="entry name" value="AAA+_ATPase"/>
</dbReference>
<dbReference type="KEGG" id="ial:IALB_1103"/>
<keyword evidence="3" id="KW-1003">Cell membrane</keyword>
<dbReference type="PANTHER" id="PTHR24221">
    <property type="entry name" value="ATP-BINDING CASSETTE SUB-FAMILY B"/>
    <property type="match status" value="1"/>
</dbReference>
<evidence type="ECO:0000313" key="14">
    <source>
        <dbReference type="Proteomes" id="UP000007394"/>
    </source>
</evidence>
<feature type="transmembrane region" description="Helical" evidence="9">
    <location>
        <begin position="159"/>
        <end position="181"/>
    </location>
</feature>
<keyword evidence="7 9" id="KW-1133">Transmembrane helix</keyword>
<dbReference type="STRING" id="945713.IALB_1103"/>
<dbReference type="NCBIfam" id="TIGR02868">
    <property type="entry name" value="CydC"/>
    <property type="match status" value="1"/>
</dbReference>
<evidence type="ECO:0000256" key="9">
    <source>
        <dbReference type="SAM" id="Phobius"/>
    </source>
</evidence>
<dbReference type="SMART" id="SM00382">
    <property type="entry name" value="AAA"/>
    <property type="match status" value="1"/>
</dbReference>
<evidence type="ECO:0000259" key="10">
    <source>
        <dbReference type="PROSITE" id="PS50017"/>
    </source>
</evidence>
<evidence type="ECO:0000256" key="4">
    <source>
        <dbReference type="ARBA" id="ARBA00022692"/>
    </source>
</evidence>
<dbReference type="OrthoDB" id="593815at2"/>
<dbReference type="PROSITE" id="PS50893">
    <property type="entry name" value="ABC_TRANSPORTER_2"/>
    <property type="match status" value="1"/>
</dbReference>
<dbReference type="RefSeq" id="WP_014559969.1">
    <property type="nucleotide sequence ID" value="NC_017464.1"/>
</dbReference>
<dbReference type="HOGENOM" id="CLU_000604_84_3_10"/>
<dbReference type="GO" id="GO:0034040">
    <property type="term" value="F:ATPase-coupled lipid transmembrane transporter activity"/>
    <property type="evidence" value="ECO:0007669"/>
    <property type="project" value="TreeGrafter"/>
</dbReference>
<dbReference type="InterPro" id="IPR011527">
    <property type="entry name" value="ABC1_TM_dom"/>
</dbReference>